<dbReference type="InterPro" id="IPR039418">
    <property type="entry name" value="LexA-like"/>
</dbReference>
<keyword evidence="6" id="KW-0068">Autocatalytic cleavage</keyword>
<proteinExistence type="inferred from homology"/>
<dbReference type="Pfam" id="PF00717">
    <property type="entry name" value="Peptidase_S24"/>
    <property type="match status" value="1"/>
</dbReference>
<evidence type="ECO:0000259" key="12">
    <source>
        <dbReference type="Pfam" id="PF00717"/>
    </source>
</evidence>
<evidence type="ECO:0000256" key="6">
    <source>
        <dbReference type="ARBA" id="ARBA00022813"/>
    </source>
</evidence>
<dbReference type="AlphaFoldDB" id="D9PHW7"/>
<dbReference type="SUPFAM" id="SSF51306">
    <property type="entry name" value="LexA/Signal peptidase"/>
    <property type="match status" value="1"/>
</dbReference>
<dbReference type="EMBL" id="ADZX01000395">
    <property type="protein sequence ID" value="EFK96854.1"/>
    <property type="molecule type" value="Genomic_DNA"/>
</dbReference>
<dbReference type="InterPro" id="IPR015927">
    <property type="entry name" value="Peptidase_S24_S26A/B/C"/>
</dbReference>
<accession>D9PHW7</accession>
<dbReference type="GO" id="GO:0004252">
    <property type="term" value="F:serine-type endopeptidase activity"/>
    <property type="evidence" value="ECO:0007669"/>
    <property type="project" value="InterPro"/>
</dbReference>
<evidence type="ECO:0000256" key="9">
    <source>
        <dbReference type="ARBA" id="ARBA00023163"/>
    </source>
</evidence>
<dbReference type="InterPro" id="IPR050077">
    <property type="entry name" value="LexA_repressor"/>
</dbReference>
<comment type="caution">
    <text evidence="13">The sequence shown here is derived from an EMBL/GenBank/DDBJ whole genome shotgun (WGS) entry which is preliminary data.</text>
</comment>
<keyword evidence="10" id="KW-0234">DNA repair</keyword>
<keyword evidence="11" id="KW-0742">SOS response</keyword>
<evidence type="ECO:0000256" key="3">
    <source>
        <dbReference type="ARBA" id="ARBA00022705"/>
    </source>
</evidence>
<evidence type="ECO:0000256" key="2">
    <source>
        <dbReference type="ARBA" id="ARBA00022491"/>
    </source>
</evidence>
<evidence type="ECO:0000256" key="1">
    <source>
        <dbReference type="ARBA" id="ARBA00007484"/>
    </source>
</evidence>
<evidence type="ECO:0000256" key="8">
    <source>
        <dbReference type="ARBA" id="ARBA00023125"/>
    </source>
</evidence>
<keyword evidence="2" id="KW-0678">Repressor</keyword>
<reference evidence="13" key="2">
    <citation type="journal article" date="2011" name="Microb. Ecol.">
        <title>Taxonomic and Functional Metagenomic Profiling of the Microbial Community in the Anoxic Sediment of a Sub-saline Shallow Lake (Laguna de Carrizo, Central Spain).</title>
        <authorList>
            <person name="Ferrer M."/>
            <person name="Guazzaroni M.E."/>
            <person name="Richter M."/>
            <person name="Garcia-Salamanca A."/>
            <person name="Yarza P."/>
            <person name="Suarez-Suarez A."/>
            <person name="Solano J."/>
            <person name="Alcaide M."/>
            <person name="van Dillewijn P."/>
            <person name="Molina-Henares M.A."/>
            <person name="Lopez-Cortes N."/>
            <person name="Al-Ramahi Y."/>
            <person name="Guerrero C."/>
            <person name="Acosta A."/>
            <person name="de Eugenio L.I."/>
            <person name="Martinez V."/>
            <person name="Marques S."/>
            <person name="Rojo F."/>
            <person name="Santero E."/>
            <person name="Genilloud O."/>
            <person name="Perez-Perez J."/>
            <person name="Rossello-Mora R."/>
            <person name="Ramos J.L."/>
        </authorList>
    </citation>
    <scope>NUCLEOTIDE SEQUENCE</scope>
</reference>
<comment type="similarity">
    <text evidence="1">Belongs to the peptidase S24 family.</text>
</comment>
<keyword evidence="3" id="KW-0235">DNA replication</keyword>
<dbReference type="PRINTS" id="PR00726">
    <property type="entry name" value="LEXASERPTASE"/>
</dbReference>
<dbReference type="Gene3D" id="1.10.10.10">
    <property type="entry name" value="Winged helix-like DNA-binding domain superfamily/Winged helix DNA-binding domain"/>
    <property type="match status" value="1"/>
</dbReference>
<organism evidence="13">
    <name type="scientific">sediment metagenome</name>
    <dbReference type="NCBI Taxonomy" id="749907"/>
    <lineage>
        <taxon>unclassified sequences</taxon>
        <taxon>metagenomes</taxon>
        <taxon>ecological metagenomes</taxon>
    </lineage>
</organism>
<dbReference type="GO" id="GO:0003677">
    <property type="term" value="F:DNA binding"/>
    <property type="evidence" value="ECO:0007669"/>
    <property type="project" value="UniProtKB-KW"/>
</dbReference>
<evidence type="ECO:0000256" key="7">
    <source>
        <dbReference type="ARBA" id="ARBA00023015"/>
    </source>
</evidence>
<keyword evidence="7" id="KW-0805">Transcription regulation</keyword>
<protein>
    <submittedName>
        <fullName evidence="13">Prophage repressor</fullName>
    </submittedName>
</protein>
<dbReference type="PANTHER" id="PTHR33516:SF2">
    <property type="entry name" value="LEXA REPRESSOR-RELATED"/>
    <property type="match status" value="1"/>
</dbReference>
<dbReference type="Gene3D" id="2.10.109.10">
    <property type="entry name" value="Umud Fragment, subunit A"/>
    <property type="match status" value="1"/>
</dbReference>
<dbReference type="InterPro" id="IPR006197">
    <property type="entry name" value="Peptidase_S24_LexA"/>
</dbReference>
<dbReference type="NCBIfam" id="TIGR00498">
    <property type="entry name" value="lexA"/>
    <property type="match status" value="1"/>
</dbReference>
<sequence>MGIMKEKRTIQTVQKSIAAFFRENRRMPSFAEMVSLLGVRSKSVVNFWIDKLIDADILEKDDKGHLKFKQSTYAIPLAGSVQAGFPSPEEEALCDIMSMDEYLITKPDTSFLLQVSGDSMTGEGIMEGDLVIIEKGKQPRNGDVVIAEVDGEWTMKYFKKKSGQIYLEAANPKYPIIKPKTELSLGGVVTAVIRKYHQ</sequence>
<reference evidence="13" key="1">
    <citation type="submission" date="2010-07" db="EMBL/GenBank/DDBJ databases">
        <authorList>
            <consortium name="CONSOLIDER consortium CSD2007-00005"/>
            <person name="Guazzaroni M.-E."/>
            <person name="Richter M."/>
            <person name="Garcia-Salamanca A."/>
            <person name="Yarza P."/>
            <person name="Ferrer M."/>
        </authorList>
    </citation>
    <scope>NUCLEOTIDE SEQUENCE</scope>
</reference>
<dbReference type="PANTHER" id="PTHR33516">
    <property type="entry name" value="LEXA REPRESSOR"/>
    <property type="match status" value="1"/>
</dbReference>
<dbReference type="InterPro" id="IPR006200">
    <property type="entry name" value="LexA"/>
</dbReference>
<evidence type="ECO:0000256" key="4">
    <source>
        <dbReference type="ARBA" id="ARBA00022763"/>
    </source>
</evidence>
<dbReference type="GO" id="GO:0006260">
    <property type="term" value="P:DNA replication"/>
    <property type="evidence" value="ECO:0007669"/>
    <property type="project" value="UniProtKB-KW"/>
</dbReference>
<dbReference type="InterPro" id="IPR036286">
    <property type="entry name" value="LexA/Signal_pep-like_sf"/>
</dbReference>
<name>D9PHW7_9ZZZZ</name>
<dbReference type="GO" id="GO:0006281">
    <property type="term" value="P:DNA repair"/>
    <property type="evidence" value="ECO:0007669"/>
    <property type="project" value="UniProtKB-KW"/>
</dbReference>
<keyword evidence="9" id="KW-0804">Transcription</keyword>
<feature type="domain" description="Peptidase S24/S26A/S26B/S26C" evidence="12">
    <location>
        <begin position="76"/>
        <end position="186"/>
    </location>
</feature>
<evidence type="ECO:0000313" key="13">
    <source>
        <dbReference type="EMBL" id="EFK96854.1"/>
    </source>
</evidence>
<keyword evidence="8" id="KW-0238">DNA-binding</keyword>
<evidence type="ECO:0000256" key="10">
    <source>
        <dbReference type="ARBA" id="ARBA00023204"/>
    </source>
</evidence>
<evidence type="ECO:0000256" key="5">
    <source>
        <dbReference type="ARBA" id="ARBA00022801"/>
    </source>
</evidence>
<dbReference type="CDD" id="cd06529">
    <property type="entry name" value="S24_LexA-like"/>
    <property type="match status" value="1"/>
</dbReference>
<keyword evidence="4" id="KW-0227">DNA damage</keyword>
<dbReference type="InterPro" id="IPR036388">
    <property type="entry name" value="WH-like_DNA-bd_sf"/>
</dbReference>
<evidence type="ECO:0000256" key="11">
    <source>
        <dbReference type="ARBA" id="ARBA00023236"/>
    </source>
</evidence>
<gene>
    <name evidence="13" type="ORF">LDC_1119</name>
</gene>
<dbReference type="GO" id="GO:0009432">
    <property type="term" value="P:SOS response"/>
    <property type="evidence" value="ECO:0007669"/>
    <property type="project" value="UniProtKB-KW"/>
</dbReference>
<keyword evidence="5" id="KW-0378">Hydrolase</keyword>
<dbReference type="GO" id="GO:0045892">
    <property type="term" value="P:negative regulation of DNA-templated transcription"/>
    <property type="evidence" value="ECO:0007669"/>
    <property type="project" value="InterPro"/>
</dbReference>